<dbReference type="PROSITE" id="PS50294">
    <property type="entry name" value="WD_REPEATS_REGION"/>
    <property type="match status" value="4"/>
</dbReference>
<gene>
    <name evidence="6" type="ORF">RFI_02065</name>
</gene>
<evidence type="ECO:0000313" key="6">
    <source>
        <dbReference type="EMBL" id="ETO35010.1"/>
    </source>
</evidence>
<organism evidence="6 7">
    <name type="scientific">Reticulomyxa filosa</name>
    <dbReference type="NCBI Taxonomy" id="46433"/>
    <lineage>
        <taxon>Eukaryota</taxon>
        <taxon>Sar</taxon>
        <taxon>Rhizaria</taxon>
        <taxon>Retaria</taxon>
        <taxon>Foraminifera</taxon>
        <taxon>Monothalamids</taxon>
        <taxon>Reticulomyxidae</taxon>
        <taxon>Reticulomyxa</taxon>
    </lineage>
</organism>
<evidence type="ECO:0000256" key="2">
    <source>
        <dbReference type="ARBA" id="ARBA00022737"/>
    </source>
</evidence>
<keyword evidence="5" id="KW-1133">Transmembrane helix</keyword>
<feature type="repeat" description="WD" evidence="3">
    <location>
        <begin position="501"/>
        <end position="534"/>
    </location>
</feature>
<keyword evidence="4" id="KW-0175">Coiled coil</keyword>
<feature type="transmembrane region" description="Helical" evidence="5">
    <location>
        <begin position="102"/>
        <end position="121"/>
    </location>
</feature>
<dbReference type="PANTHER" id="PTHR19855">
    <property type="entry name" value="WD40 REPEAT PROTEIN 12, 37"/>
    <property type="match status" value="1"/>
</dbReference>
<dbReference type="PROSITE" id="PS50082">
    <property type="entry name" value="WD_REPEATS_2"/>
    <property type="match status" value="5"/>
</dbReference>
<feature type="repeat" description="WD" evidence="3">
    <location>
        <begin position="687"/>
        <end position="735"/>
    </location>
</feature>
<dbReference type="Proteomes" id="UP000023152">
    <property type="component" value="Unassembled WGS sequence"/>
</dbReference>
<dbReference type="Pfam" id="PF00400">
    <property type="entry name" value="WD40"/>
    <property type="match status" value="6"/>
</dbReference>
<keyword evidence="1 3" id="KW-0853">WD repeat</keyword>
<feature type="transmembrane region" description="Helical" evidence="5">
    <location>
        <begin position="56"/>
        <end position="81"/>
    </location>
</feature>
<dbReference type="Gene3D" id="2.130.10.10">
    <property type="entry name" value="YVTN repeat-like/Quinoprotein amine dehydrogenase"/>
    <property type="match status" value="3"/>
</dbReference>
<feature type="transmembrane region" description="Helical" evidence="5">
    <location>
        <begin position="127"/>
        <end position="147"/>
    </location>
</feature>
<dbReference type="InterPro" id="IPR019775">
    <property type="entry name" value="WD40_repeat_CS"/>
</dbReference>
<feature type="repeat" description="WD" evidence="3">
    <location>
        <begin position="660"/>
        <end position="686"/>
    </location>
</feature>
<dbReference type="SUPFAM" id="SSF50978">
    <property type="entry name" value="WD40 repeat-like"/>
    <property type="match status" value="1"/>
</dbReference>
<feature type="repeat" description="WD" evidence="3">
    <location>
        <begin position="736"/>
        <end position="787"/>
    </location>
</feature>
<feature type="coiled-coil region" evidence="4">
    <location>
        <begin position="372"/>
        <end position="406"/>
    </location>
</feature>
<keyword evidence="5" id="KW-0812">Transmembrane</keyword>
<dbReference type="InterPro" id="IPR001680">
    <property type="entry name" value="WD40_rpt"/>
</dbReference>
<evidence type="ECO:0008006" key="8">
    <source>
        <dbReference type="Google" id="ProtNLM"/>
    </source>
</evidence>
<keyword evidence="5" id="KW-0472">Membrane</keyword>
<dbReference type="InterPro" id="IPR015943">
    <property type="entry name" value="WD40/YVTN_repeat-like_dom_sf"/>
</dbReference>
<proteinExistence type="predicted"/>
<dbReference type="AlphaFoldDB" id="X6P909"/>
<feature type="transmembrane region" description="Helical" evidence="5">
    <location>
        <begin position="12"/>
        <end position="36"/>
    </location>
</feature>
<evidence type="ECO:0000256" key="3">
    <source>
        <dbReference type="PROSITE-ProRule" id="PRU00221"/>
    </source>
</evidence>
<evidence type="ECO:0000256" key="4">
    <source>
        <dbReference type="SAM" id="Coils"/>
    </source>
</evidence>
<evidence type="ECO:0000256" key="1">
    <source>
        <dbReference type="ARBA" id="ARBA00022574"/>
    </source>
</evidence>
<name>X6P909_RETFI</name>
<feature type="non-terminal residue" evidence="6">
    <location>
        <position position="1"/>
    </location>
</feature>
<dbReference type="PANTHER" id="PTHR19855:SF11">
    <property type="entry name" value="RIBOSOME BIOGENESIS PROTEIN WDR12"/>
    <property type="match status" value="1"/>
</dbReference>
<keyword evidence="7" id="KW-1185">Reference proteome</keyword>
<dbReference type="PROSITE" id="PS00678">
    <property type="entry name" value="WD_REPEATS_1"/>
    <property type="match status" value="4"/>
</dbReference>
<dbReference type="InterPro" id="IPR036322">
    <property type="entry name" value="WD40_repeat_dom_sf"/>
</dbReference>
<keyword evidence="2" id="KW-0677">Repeat</keyword>
<dbReference type="PRINTS" id="PR00320">
    <property type="entry name" value="GPROTEINBRPT"/>
</dbReference>
<dbReference type="SMART" id="SM00320">
    <property type="entry name" value="WD40"/>
    <property type="match status" value="5"/>
</dbReference>
<protein>
    <recommendedName>
        <fullName evidence="8">WD-40 repeat protein</fullName>
    </recommendedName>
</protein>
<evidence type="ECO:0000256" key="5">
    <source>
        <dbReference type="SAM" id="Phobius"/>
    </source>
</evidence>
<dbReference type="InterPro" id="IPR020472">
    <property type="entry name" value="WD40_PAC1"/>
</dbReference>
<accession>X6P909</accession>
<dbReference type="CDD" id="cd00200">
    <property type="entry name" value="WD40"/>
    <property type="match status" value="1"/>
</dbReference>
<reference evidence="6 7" key="1">
    <citation type="journal article" date="2013" name="Curr. Biol.">
        <title>The Genome of the Foraminiferan Reticulomyxa filosa.</title>
        <authorList>
            <person name="Glockner G."/>
            <person name="Hulsmann N."/>
            <person name="Schleicher M."/>
            <person name="Noegel A.A."/>
            <person name="Eichinger L."/>
            <person name="Gallinger C."/>
            <person name="Pawlowski J."/>
            <person name="Sierra R."/>
            <person name="Euteneuer U."/>
            <person name="Pillet L."/>
            <person name="Moustafa A."/>
            <person name="Platzer M."/>
            <person name="Groth M."/>
            <person name="Szafranski K."/>
            <person name="Schliwa M."/>
        </authorList>
    </citation>
    <scope>NUCLEOTIDE SEQUENCE [LARGE SCALE GENOMIC DNA]</scope>
</reference>
<comment type="caution">
    <text evidence="6">The sequence shown here is derived from an EMBL/GenBank/DDBJ whole genome shotgun (WGS) entry which is preliminary data.</text>
</comment>
<feature type="repeat" description="WD" evidence="3">
    <location>
        <begin position="579"/>
        <end position="622"/>
    </location>
</feature>
<dbReference type="EMBL" id="ASPP01002040">
    <property type="protein sequence ID" value="ETO35010.1"/>
    <property type="molecule type" value="Genomic_DNA"/>
</dbReference>
<sequence length="852" mass="98453">SVFKNHFGGGKNIVPILMSVFFSFYLFLFLFCFVFFFFLRNHFCSTDVPKVQIGKIIFHCFFSFVFVLLLLFCCCCVCFCPRGHTSFCLIDVPQDIRNKQRFFVCTVSFTLIFVAQTRSAYLREKVAIIVLHFYYLIRFCCLLGFLVQKSIFSFFFSRSLSHGLEESVVEKLPFFFFCLKKKLCLKFLASGTNTQKSKNEMTSVSFEQRQCFDKSWILQLNQPEQVNHFICLICKQVANNPVEIYCDQHKDVDESLIAGETQFHNGCEYYKMKLTQRQINDLMVTCPRQFRQDSKTNTKTEEGQTSGDMTNMCNFKGKLKDLKDHLDNSCYLKLEDCWFKSFECNHSCLQNELESHLSSMMKYHFDLVVKKAESFKEIIRQQHEEKKQLQLENEQLKEQIDLDKKTQHKEILKILNEKSILKLEILNLNSHQILLIEIENLKQEIKLKDQIISEKIKTLQAKNNHDEKEENQIYYEIASNPEEKHTFSFDLFSSLYELKTFDGHTKCVTSIDYSIFDDCNLLCSGSDDKTVRVWIGYSDHVSCVRFSKYHYYNDNVICSSSGKTIRFWNFKHNQQLQTFDGHTDSVSEIEFSPFNGGRYLCSGSNDKTIRLWDVKTSKTLHAFKGHEGLVSCVAISPLQSNSNSKNANNKSNSIGVIGGNGYTICSGSADDTIRIWDFETTKQLNVFKGHECWINSVKYGSNELGNIGGANTILSGSSDYSVRLWDIRSGKQIQDFRGHKDSVNVVEYSPFVVYNNGIGCSSNVICSGSRDNTIRFWDIRSNSDELNMIGCDDDYDSDSDNYNDIDGILCLKFLTSKKKINNNNSKKSDSSFSLYYGSFKGYISVWGQMNYF</sequence>
<evidence type="ECO:0000313" key="7">
    <source>
        <dbReference type="Proteomes" id="UP000023152"/>
    </source>
</evidence>